<dbReference type="Gene3D" id="1.50.10.20">
    <property type="match status" value="2"/>
</dbReference>
<keyword evidence="1" id="KW-0732">Signal</keyword>
<dbReference type="GO" id="GO:0016740">
    <property type="term" value="F:transferase activity"/>
    <property type="evidence" value="ECO:0007669"/>
    <property type="project" value="UniProtKB-KW"/>
</dbReference>
<dbReference type="InterPro" id="IPR008930">
    <property type="entry name" value="Terpenoid_cyclase/PrenylTrfase"/>
</dbReference>
<feature type="chain" id="PRO_5021931839" evidence="1">
    <location>
        <begin position="24"/>
        <end position="368"/>
    </location>
</feature>
<evidence type="ECO:0000313" key="4">
    <source>
        <dbReference type="Proteomes" id="UP000318017"/>
    </source>
</evidence>
<dbReference type="Proteomes" id="UP000318017">
    <property type="component" value="Chromosome"/>
</dbReference>
<dbReference type="CDD" id="cd00688">
    <property type="entry name" value="ISOPREN_C2_like"/>
    <property type="match status" value="1"/>
</dbReference>
<feature type="signal peptide" evidence="1">
    <location>
        <begin position="1"/>
        <end position="23"/>
    </location>
</feature>
<reference evidence="3 4" key="1">
    <citation type="submission" date="2019-02" db="EMBL/GenBank/DDBJ databases">
        <title>Deep-cultivation of Planctomycetes and their phenomic and genomic characterization uncovers novel biology.</title>
        <authorList>
            <person name="Wiegand S."/>
            <person name="Jogler M."/>
            <person name="Boedeker C."/>
            <person name="Pinto D."/>
            <person name="Vollmers J."/>
            <person name="Rivas-Marin E."/>
            <person name="Kohn T."/>
            <person name="Peeters S.H."/>
            <person name="Heuer A."/>
            <person name="Rast P."/>
            <person name="Oberbeckmann S."/>
            <person name="Bunk B."/>
            <person name="Jeske O."/>
            <person name="Meyerdierks A."/>
            <person name="Storesund J.E."/>
            <person name="Kallscheuer N."/>
            <person name="Luecker S."/>
            <person name="Lage O.M."/>
            <person name="Pohl T."/>
            <person name="Merkel B.J."/>
            <person name="Hornburger P."/>
            <person name="Mueller R.-W."/>
            <person name="Bruemmer F."/>
            <person name="Labrenz M."/>
            <person name="Spormann A.M."/>
            <person name="Op den Camp H."/>
            <person name="Overmann J."/>
            <person name="Amann R."/>
            <person name="Jetten M.S.M."/>
            <person name="Mascher T."/>
            <person name="Medema M.H."/>
            <person name="Devos D.P."/>
            <person name="Kaster A.-K."/>
            <person name="Ovreas L."/>
            <person name="Rohde M."/>
            <person name="Galperin M.Y."/>
            <person name="Jogler C."/>
        </authorList>
    </citation>
    <scope>NUCLEOTIDE SEQUENCE [LARGE SCALE GENOMIC DNA]</scope>
    <source>
        <strain evidence="3 4">Q31a</strain>
    </source>
</reference>
<protein>
    <submittedName>
        <fullName evidence="3">Prenyltransferase and squalene oxidase repeat protein</fullName>
    </submittedName>
</protein>
<dbReference type="RefSeq" id="WP_231690821.1">
    <property type="nucleotide sequence ID" value="NZ_CP036298.1"/>
</dbReference>
<dbReference type="InterPro" id="IPR032696">
    <property type="entry name" value="SQ_cyclase_C"/>
</dbReference>
<keyword evidence="4" id="KW-1185">Reference proteome</keyword>
<dbReference type="KEGG" id="ahel:Q31a_39240"/>
<evidence type="ECO:0000259" key="2">
    <source>
        <dbReference type="Pfam" id="PF13243"/>
    </source>
</evidence>
<dbReference type="SUPFAM" id="SSF48239">
    <property type="entry name" value="Terpenoid cyclases/Protein prenyltransferases"/>
    <property type="match status" value="1"/>
</dbReference>
<sequence precursor="true">MKSGLGRACVAIMVLFGSLNSGALGQVDQAQLQRTVDRGLEYLRTRGQADDGAVSPKIGIGVTALAATAMLQNGATIADPHVAKAVKIVASATQPDGGLYADDSRLRMYETCVAMLCLKMANQSGTYDGQLAKASAFLRGEQFNEADGKTPADEEYGGAGYGGKSRPDLSNTAFFIEALKSMGNPENDAAIAKALTFVSRCQNLESQYNTHPDASKVDDGGFYYTVIGEGVSAAGETADGGLRSYGSMTYSGFKSMLYAGLTPEDPRVKAARTWIEKNYSLSKNPGLGDAGLYYYYHLFAKALSVAGIDTLVDSQGVEHDWRAELVDHLASLQRGDGSWVNSNTQWMEGDPNLATTFSLLALSHCRTQ</sequence>
<accession>A0A518GAG8</accession>
<gene>
    <name evidence="3" type="ORF">Q31a_39240</name>
</gene>
<organism evidence="3 4">
    <name type="scientific">Aureliella helgolandensis</name>
    <dbReference type="NCBI Taxonomy" id="2527968"/>
    <lineage>
        <taxon>Bacteria</taxon>
        <taxon>Pseudomonadati</taxon>
        <taxon>Planctomycetota</taxon>
        <taxon>Planctomycetia</taxon>
        <taxon>Pirellulales</taxon>
        <taxon>Pirellulaceae</taxon>
        <taxon>Aureliella</taxon>
    </lineage>
</organism>
<evidence type="ECO:0000313" key="3">
    <source>
        <dbReference type="EMBL" id="QDV25598.1"/>
    </source>
</evidence>
<evidence type="ECO:0000256" key="1">
    <source>
        <dbReference type="SAM" id="SignalP"/>
    </source>
</evidence>
<dbReference type="AlphaFoldDB" id="A0A518GAG8"/>
<proteinExistence type="predicted"/>
<dbReference type="Pfam" id="PF13243">
    <property type="entry name" value="SQHop_cyclase_C"/>
    <property type="match status" value="1"/>
</dbReference>
<dbReference type="EMBL" id="CP036298">
    <property type="protein sequence ID" value="QDV25598.1"/>
    <property type="molecule type" value="Genomic_DNA"/>
</dbReference>
<keyword evidence="3" id="KW-0808">Transferase</keyword>
<feature type="domain" description="Squalene cyclase C-terminal" evidence="2">
    <location>
        <begin position="42"/>
        <end position="209"/>
    </location>
</feature>
<name>A0A518GAG8_9BACT</name>